<organism evidence="1 2">
    <name type="scientific">Bacillus cereus</name>
    <dbReference type="NCBI Taxonomy" id="1396"/>
    <lineage>
        <taxon>Bacteria</taxon>
        <taxon>Bacillati</taxon>
        <taxon>Bacillota</taxon>
        <taxon>Bacilli</taxon>
        <taxon>Bacillales</taxon>
        <taxon>Bacillaceae</taxon>
        <taxon>Bacillus</taxon>
        <taxon>Bacillus cereus group</taxon>
    </lineage>
</organism>
<feature type="non-terminal residue" evidence="1">
    <location>
        <position position="1"/>
    </location>
</feature>
<dbReference type="Proteomes" id="UP000308444">
    <property type="component" value="Unassembled WGS sequence"/>
</dbReference>
<accession>A0A9X9F7K3</accession>
<gene>
    <name evidence="1" type="ORF">FC695_08675</name>
</gene>
<proteinExistence type="predicted"/>
<sequence length="21" mass="2351">LEMYYHIVNSKACQIVGVLGL</sequence>
<dbReference type="AlphaFoldDB" id="A0A9X9F7K3"/>
<name>A0A9X9F7K3_BACCE</name>
<protein>
    <submittedName>
        <fullName evidence="1">Transcriptional regulator</fullName>
    </submittedName>
</protein>
<evidence type="ECO:0000313" key="1">
    <source>
        <dbReference type="EMBL" id="TKJ05491.1"/>
    </source>
</evidence>
<dbReference type="EMBL" id="SZOH01000489">
    <property type="protein sequence ID" value="TKJ05491.1"/>
    <property type="molecule type" value="Genomic_DNA"/>
</dbReference>
<evidence type="ECO:0000313" key="2">
    <source>
        <dbReference type="Proteomes" id="UP000308444"/>
    </source>
</evidence>
<comment type="caution">
    <text evidence="1">The sequence shown here is derived from an EMBL/GenBank/DDBJ whole genome shotgun (WGS) entry which is preliminary data.</text>
</comment>
<reference evidence="1 2" key="1">
    <citation type="journal article" date="2019" name="Environ. Microbiol.">
        <title>An active ?-lactamase is a part of an orchestrated cell wall stress resistance network of Bacillus subtilis and related rhizosphere species.</title>
        <authorList>
            <person name="Bucher T."/>
            <person name="Keren-Paz A."/>
            <person name="Hausser J."/>
            <person name="Olender T."/>
            <person name="Cytryn E."/>
            <person name="Kolodkin-Gal I."/>
        </authorList>
    </citation>
    <scope>NUCLEOTIDE SEQUENCE [LARGE SCALE GENOMIC DNA]</scope>
    <source>
        <strain evidence="1 2">I32</strain>
    </source>
</reference>